<gene>
    <name evidence="2" type="ORF">CLAFUR5_11819</name>
</gene>
<feature type="region of interest" description="Disordered" evidence="1">
    <location>
        <begin position="1"/>
        <end position="22"/>
    </location>
</feature>
<organism evidence="2 3">
    <name type="scientific">Passalora fulva</name>
    <name type="common">Tomato leaf mold</name>
    <name type="synonym">Cladosporium fulvum</name>
    <dbReference type="NCBI Taxonomy" id="5499"/>
    <lineage>
        <taxon>Eukaryota</taxon>
        <taxon>Fungi</taxon>
        <taxon>Dikarya</taxon>
        <taxon>Ascomycota</taxon>
        <taxon>Pezizomycotina</taxon>
        <taxon>Dothideomycetes</taxon>
        <taxon>Dothideomycetidae</taxon>
        <taxon>Mycosphaerellales</taxon>
        <taxon>Mycosphaerellaceae</taxon>
        <taxon>Fulvia</taxon>
    </lineage>
</organism>
<dbReference type="KEGG" id="ffu:CLAFUR5_11819"/>
<dbReference type="AlphaFoldDB" id="A0A9Q8UUH9"/>
<protein>
    <submittedName>
        <fullName evidence="2">Uncharacterized protein</fullName>
    </submittedName>
</protein>
<evidence type="ECO:0000256" key="1">
    <source>
        <dbReference type="SAM" id="MobiDB-lite"/>
    </source>
</evidence>
<reference evidence="2" key="1">
    <citation type="submission" date="2021-12" db="EMBL/GenBank/DDBJ databases">
        <authorList>
            <person name="Zaccaron A."/>
            <person name="Stergiopoulos I."/>
        </authorList>
    </citation>
    <scope>NUCLEOTIDE SEQUENCE</scope>
    <source>
        <strain evidence="2">Race5_Kim</strain>
    </source>
</reference>
<proteinExistence type="predicted"/>
<evidence type="ECO:0000313" key="2">
    <source>
        <dbReference type="EMBL" id="UJO22974.1"/>
    </source>
</evidence>
<feature type="compositionally biased region" description="Polar residues" evidence="1">
    <location>
        <begin position="1"/>
        <end position="12"/>
    </location>
</feature>
<reference evidence="2" key="2">
    <citation type="journal article" date="2022" name="Microb. Genom.">
        <title>A chromosome-scale genome assembly of the tomato pathogen Cladosporium fulvum reveals a compartmentalized genome architecture and the presence of a dispensable chromosome.</title>
        <authorList>
            <person name="Zaccaron A.Z."/>
            <person name="Chen L.H."/>
            <person name="Samaras A."/>
            <person name="Stergiopoulos I."/>
        </authorList>
    </citation>
    <scope>NUCLEOTIDE SEQUENCE</scope>
    <source>
        <strain evidence="2">Race5_Kim</strain>
    </source>
</reference>
<dbReference type="EMBL" id="CP090172">
    <property type="protein sequence ID" value="UJO22974.1"/>
    <property type="molecule type" value="Genomic_DNA"/>
</dbReference>
<dbReference type="RefSeq" id="XP_047767340.1">
    <property type="nucleotide sequence ID" value="XM_047910967.1"/>
</dbReference>
<dbReference type="Proteomes" id="UP000756132">
    <property type="component" value="Chromosome 10"/>
</dbReference>
<accession>A0A9Q8UUH9</accession>
<dbReference type="GeneID" id="71991697"/>
<evidence type="ECO:0000313" key="3">
    <source>
        <dbReference type="Proteomes" id="UP000756132"/>
    </source>
</evidence>
<keyword evidence="3" id="KW-1185">Reference proteome</keyword>
<sequence>MDPLSTTNGPQTSIPPPSLTDGQKGIIFPVALQLKQRPHPNVGTYVQNWHPPSAIAARFGLPLQFGNWLSYSGAKKNDYATMFMLDIDPDSETFGLPKASPGHGDPRDRFYGDAVVIRTDGEDIDCYSEVLVIAEYIRIKILPLLAQFRKITTEASGMRAPWLELCLKRMTRGDLVRWFKGITALGRLECLRGEMVDMKTMRLIHKVPKKEKGKKKGAAMKDGRRDSVVVMR</sequence>
<name>A0A9Q8UUH9_PASFU</name>